<sequence>MSFFFFSSLSICILVIPISLSLYLHLALLISVIRFLHIHYFFLSFAFSRRSFHLSFALYTFLYFSFIQIFHHFHPLCIPFILFFSFLLYSPPHLSPLSLSHPAVISLYIYIPLFTIVSLYLFSPVPSFLSLNFTHYFFALLYLPLYLCLFSLPFPSFFLFSFLLFPLYLIFPHTLYIFPFLCNSFLSFLSFYQQQPQLK</sequence>
<evidence type="ECO:0000313" key="3">
    <source>
        <dbReference type="Proteomes" id="UP000597762"/>
    </source>
</evidence>
<name>A0A812CNF7_ACAPH</name>
<keyword evidence="1" id="KW-0472">Membrane</keyword>
<feature type="transmembrane region" description="Helical" evidence="1">
    <location>
        <begin position="6"/>
        <end position="36"/>
    </location>
</feature>
<comment type="caution">
    <text evidence="2">The sequence shown here is derived from an EMBL/GenBank/DDBJ whole genome shotgun (WGS) entry which is preliminary data.</text>
</comment>
<gene>
    <name evidence="2" type="ORF">SPHA_37973</name>
</gene>
<dbReference type="AlphaFoldDB" id="A0A812CNF7"/>
<feature type="transmembrane region" description="Helical" evidence="1">
    <location>
        <begin position="56"/>
        <end position="89"/>
    </location>
</feature>
<accession>A0A812CNF7</accession>
<keyword evidence="1" id="KW-1133">Transmembrane helix</keyword>
<keyword evidence="1" id="KW-0812">Transmembrane</keyword>
<evidence type="ECO:0000256" key="1">
    <source>
        <dbReference type="SAM" id="Phobius"/>
    </source>
</evidence>
<organism evidence="2 3">
    <name type="scientific">Acanthosepion pharaonis</name>
    <name type="common">Pharaoh cuttlefish</name>
    <name type="synonym">Sepia pharaonis</name>
    <dbReference type="NCBI Taxonomy" id="158019"/>
    <lineage>
        <taxon>Eukaryota</taxon>
        <taxon>Metazoa</taxon>
        <taxon>Spiralia</taxon>
        <taxon>Lophotrochozoa</taxon>
        <taxon>Mollusca</taxon>
        <taxon>Cephalopoda</taxon>
        <taxon>Coleoidea</taxon>
        <taxon>Decapodiformes</taxon>
        <taxon>Sepiida</taxon>
        <taxon>Sepiina</taxon>
        <taxon>Sepiidae</taxon>
        <taxon>Acanthosepion</taxon>
    </lineage>
</organism>
<feature type="transmembrane region" description="Helical" evidence="1">
    <location>
        <begin position="136"/>
        <end position="169"/>
    </location>
</feature>
<keyword evidence="3" id="KW-1185">Reference proteome</keyword>
<evidence type="ECO:0000313" key="2">
    <source>
        <dbReference type="EMBL" id="CAE1273105.1"/>
    </source>
</evidence>
<feature type="transmembrane region" description="Helical" evidence="1">
    <location>
        <begin position="109"/>
        <end position="129"/>
    </location>
</feature>
<reference evidence="2" key="1">
    <citation type="submission" date="2021-01" db="EMBL/GenBank/DDBJ databases">
        <authorList>
            <person name="Li R."/>
            <person name="Bekaert M."/>
        </authorList>
    </citation>
    <scope>NUCLEOTIDE SEQUENCE</scope>
    <source>
        <strain evidence="2">Farmed</strain>
    </source>
</reference>
<dbReference type="EMBL" id="CAHIKZ030001713">
    <property type="protein sequence ID" value="CAE1273105.1"/>
    <property type="molecule type" value="Genomic_DNA"/>
</dbReference>
<feature type="transmembrane region" description="Helical" evidence="1">
    <location>
        <begin position="175"/>
        <end position="192"/>
    </location>
</feature>
<protein>
    <submittedName>
        <fullName evidence="2">Uncharacterized protein</fullName>
    </submittedName>
</protein>
<proteinExistence type="predicted"/>
<dbReference type="Proteomes" id="UP000597762">
    <property type="component" value="Unassembled WGS sequence"/>
</dbReference>